<dbReference type="Proteomes" id="UP001598201">
    <property type="component" value="Unassembled WGS sequence"/>
</dbReference>
<proteinExistence type="predicted"/>
<sequence length="226" mass="26568">MQAIGYVEHRSETAHRLGRYPYAHAFFRFMGKLTISVDDIRMLDGTFDPSQRGRPGKERYIAALDMLISTRGASCPSPLSGWVGSSLFPEVERREQQRGEQRARLKANRRQNVEAKAGEQKRIRYETLLGQAEIELAFCTPSTVRPWYNAWTCRDLHLADLSELVYAWISRFPSLKHLDRYFLRYEPLWVVMLEVNRHADEQSEFEVYLDRLMLPNRLSDLERKER</sequence>
<comment type="caution">
    <text evidence="1">The sequence shown here is derived from an EMBL/GenBank/DDBJ whole genome shotgun (WGS) entry which is preliminary data.</text>
</comment>
<accession>A0ABW6CN37</accession>
<dbReference type="Pfam" id="PF06952">
    <property type="entry name" value="PsiA"/>
    <property type="match status" value="1"/>
</dbReference>
<dbReference type="RefSeq" id="WP_379672519.1">
    <property type="nucleotide sequence ID" value="NZ_JBHUCJ010000188.1"/>
</dbReference>
<dbReference type="EMBL" id="JBHUCJ010000188">
    <property type="protein sequence ID" value="MFD3227266.1"/>
    <property type="molecule type" value="Genomic_DNA"/>
</dbReference>
<keyword evidence="2" id="KW-1185">Reference proteome</keyword>
<organism evidence="1 2">
    <name type="scientific">Rahnella sp. (strain Y9602)</name>
    <dbReference type="NCBI Taxonomy" id="2703885"/>
    <lineage>
        <taxon>Bacteria</taxon>
        <taxon>Pseudomonadati</taxon>
        <taxon>Pseudomonadota</taxon>
        <taxon>Gammaproteobacteria</taxon>
        <taxon>Enterobacterales</taxon>
        <taxon>Yersiniaceae</taxon>
        <taxon>Rahnella</taxon>
    </lineage>
</organism>
<evidence type="ECO:0000313" key="1">
    <source>
        <dbReference type="EMBL" id="MFD3227266.1"/>
    </source>
</evidence>
<gene>
    <name evidence="1" type="ORF">ACFPK4_27470</name>
</gene>
<evidence type="ECO:0000313" key="2">
    <source>
        <dbReference type="Proteomes" id="UP001598201"/>
    </source>
</evidence>
<reference evidence="1 2" key="1">
    <citation type="submission" date="2024-09" db="EMBL/GenBank/DDBJ databases">
        <title>Genomes of Rahnella.</title>
        <authorList>
            <person name="Mnguni F.C."/>
            <person name="Shin G.Y."/>
            <person name="Coutinho T."/>
        </authorList>
    </citation>
    <scope>NUCLEOTIDE SEQUENCE [LARGE SCALE GENOMIC DNA]</scope>
    <source>
        <strain evidence="1 2">20WA0057</strain>
    </source>
</reference>
<dbReference type="InterPro" id="IPR009713">
    <property type="entry name" value="Uncharacterised_PsiA"/>
</dbReference>
<name>A0ABW6CN37_RAHSY</name>
<protein>
    <submittedName>
        <fullName evidence="1">Plasmid SOS inhibition protein A</fullName>
    </submittedName>
</protein>